<evidence type="ECO:0000256" key="1">
    <source>
        <dbReference type="ARBA" id="ARBA00023015"/>
    </source>
</evidence>
<sequence length="209" mass="23176">MFFVPSKKSVNERAPLRRSLIASTVAAMIDEVGVENVTMRSVAARLGVSAMALYHHVEDKNELLRMVGDDLLGQIALPDPDSRDPRELFIEIVAAAMDALRSVPGLSAVVLTSRLLPNARNILLYCIHLFERAGLEPDAAREAYAGLHQLVLGRLLVEESPHFQLSPAPHLDDEIRDYLKALRSSASFESALSALLDHYLPPSRHRRPR</sequence>
<name>X7ZVL5_MYCXE</name>
<feature type="DNA-binding region" description="H-T-H motif" evidence="4">
    <location>
        <begin position="38"/>
        <end position="57"/>
    </location>
</feature>
<comment type="caution">
    <text evidence="6">The sequence shown here is derived from an EMBL/GenBank/DDBJ whole genome shotgun (WGS) entry which is preliminary data.</text>
</comment>
<keyword evidence="3" id="KW-0804">Transcription</keyword>
<evidence type="ECO:0000313" key="6">
    <source>
        <dbReference type="EMBL" id="EUA23667.1"/>
    </source>
</evidence>
<feature type="domain" description="HTH tetR-type" evidence="5">
    <location>
        <begin position="15"/>
        <end position="75"/>
    </location>
</feature>
<proteinExistence type="predicted"/>
<dbReference type="PATRIC" id="fig|1299334.3.peg.7125"/>
<reference evidence="6" key="1">
    <citation type="submission" date="2014-01" db="EMBL/GenBank/DDBJ databases">
        <authorList>
            <person name="Brown-Elliot B."/>
            <person name="Wallace R."/>
            <person name="Lenaerts A."/>
            <person name="Ordway D."/>
            <person name="DeGroote M.A."/>
            <person name="Parker T."/>
            <person name="Sizemore C."/>
            <person name="Tallon L.J."/>
            <person name="Sadzewicz L.K."/>
            <person name="Sengamalay N."/>
            <person name="Fraser C.M."/>
            <person name="Hine E."/>
            <person name="Shefchek K.A."/>
            <person name="Das S.P."/>
            <person name="Tettelin H."/>
        </authorList>
    </citation>
    <scope>NUCLEOTIDE SEQUENCE [LARGE SCALE GENOMIC DNA]</scope>
    <source>
        <strain evidence="6">4042</strain>
    </source>
</reference>
<organism evidence="6">
    <name type="scientific">Mycobacterium xenopi 4042</name>
    <dbReference type="NCBI Taxonomy" id="1299334"/>
    <lineage>
        <taxon>Bacteria</taxon>
        <taxon>Bacillati</taxon>
        <taxon>Actinomycetota</taxon>
        <taxon>Actinomycetes</taxon>
        <taxon>Mycobacteriales</taxon>
        <taxon>Mycobacteriaceae</taxon>
        <taxon>Mycobacterium</taxon>
    </lineage>
</organism>
<keyword evidence="1" id="KW-0805">Transcription regulation</keyword>
<evidence type="ECO:0000256" key="3">
    <source>
        <dbReference type="ARBA" id="ARBA00023163"/>
    </source>
</evidence>
<gene>
    <name evidence="6" type="ORF">I553_5167</name>
</gene>
<keyword evidence="2 4" id="KW-0238">DNA-binding</keyword>
<dbReference type="InterPro" id="IPR050109">
    <property type="entry name" value="HTH-type_TetR-like_transc_reg"/>
</dbReference>
<evidence type="ECO:0000259" key="5">
    <source>
        <dbReference type="PROSITE" id="PS50977"/>
    </source>
</evidence>
<protein>
    <submittedName>
        <fullName evidence="6">Bacterial regulatory s, tetR family protein</fullName>
    </submittedName>
</protein>
<dbReference type="EMBL" id="JAOB01000069">
    <property type="protein sequence ID" value="EUA23667.1"/>
    <property type="molecule type" value="Genomic_DNA"/>
</dbReference>
<dbReference type="InterPro" id="IPR036271">
    <property type="entry name" value="Tet_transcr_reg_TetR-rel_C_sf"/>
</dbReference>
<dbReference type="PROSITE" id="PS50977">
    <property type="entry name" value="HTH_TETR_2"/>
    <property type="match status" value="1"/>
</dbReference>
<accession>X7ZVL5</accession>
<evidence type="ECO:0000256" key="2">
    <source>
        <dbReference type="ARBA" id="ARBA00023125"/>
    </source>
</evidence>
<dbReference type="AlphaFoldDB" id="X7ZVL5"/>
<dbReference type="GO" id="GO:0000976">
    <property type="term" value="F:transcription cis-regulatory region binding"/>
    <property type="evidence" value="ECO:0007669"/>
    <property type="project" value="TreeGrafter"/>
</dbReference>
<dbReference type="PANTHER" id="PTHR30055:SF234">
    <property type="entry name" value="HTH-TYPE TRANSCRIPTIONAL REGULATOR BETI"/>
    <property type="match status" value="1"/>
</dbReference>
<dbReference type="InterPro" id="IPR001647">
    <property type="entry name" value="HTH_TetR"/>
</dbReference>
<dbReference type="GO" id="GO:0003700">
    <property type="term" value="F:DNA-binding transcription factor activity"/>
    <property type="evidence" value="ECO:0007669"/>
    <property type="project" value="TreeGrafter"/>
</dbReference>
<dbReference type="PANTHER" id="PTHR30055">
    <property type="entry name" value="HTH-TYPE TRANSCRIPTIONAL REGULATOR RUTR"/>
    <property type="match status" value="1"/>
</dbReference>
<dbReference type="SUPFAM" id="SSF48498">
    <property type="entry name" value="Tetracyclin repressor-like, C-terminal domain"/>
    <property type="match status" value="1"/>
</dbReference>
<dbReference type="SUPFAM" id="SSF46689">
    <property type="entry name" value="Homeodomain-like"/>
    <property type="match status" value="1"/>
</dbReference>
<dbReference type="Gene3D" id="1.10.357.10">
    <property type="entry name" value="Tetracycline Repressor, domain 2"/>
    <property type="match status" value="1"/>
</dbReference>
<dbReference type="InterPro" id="IPR009057">
    <property type="entry name" value="Homeodomain-like_sf"/>
</dbReference>
<evidence type="ECO:0000256" key="4">
    <source>
        <dbReference type="PROSITE-ProRule" id="PRU00335"/>
    </source>
</evidence>
<dbReference type="Pfam" id="PF00440">
    <property type="entry name" value="TetR_N"/>
    <property type="match status" value="1"/>
</dbReference>